<dbReference type="AlphaFoldDB" id="A0A0T9RSX3"/>
<evidence type="ECO:0000313" key="1">
    <source>
        <dbReference type="EMBL" id="CNI81489.1"/>
    </source>
</evidence>
<organism evidence="1 2">
    <name type="scientific">Yersinia similis</name>
    <dbReference type="NCBI Taxonomy" id="367190"/>
    <lineage>
        <taxon>Bacteria</taxon>
        <taxon>Pseudomonadati</taxon>
        <taxon>Pseudomonadota</taxon>
        <taxon>Gammaproteobacteria</taxon>
        <taxon>Enterobacterales</taxon>
        <taxon>Yersiniaceae</taxon>
        <taxon>Yersinia</taxon>
    </lineage>
</organism>
<dbReference type="EMBL" id="CQBK01000087">
    <property type="protein sequence ID" value="CNI81489.1"/>
    <property type="molecule type" value="Genomic_DNA"/>
</dbReference>
<proteinExistence type="predicted"/>
<dbReference type="Proteomes" id="UP000038204">
    <property type="component" value="Unassembled WGS sequence"/>
</dbReference>
<reference evidence="1 2" key="1">
    <citation type="submission" date="2015-03" db="EMBL/GenBank/DDBJ databases">
        <authorList>
            <person name="Murphy D."/>
        </authorList>
    </citation>
    <scope>NUCLEOTIDE SEQUENCE [LARGE SCALE GENOMIC DNA]</scope>
    <source>
        <strain evidence="1 2">Y233</strain>
    </source>
</reference>
<protein>
    <submittedName>
        <fullName evidence="1">Uncharacterized protein</fullName>
    </submittedName>
</protein>
<gene>
    <name evidence="1" type="ORF">ERS008667_04396</name>
</gene>
<evidence type="ECO:0000313" key="2">
    <source>
        <dbReference type="Proteomes" id="UP000038204"/>
    </source>
</evidence>
<sequence>MWRIKMESGIQRNKAVQVMRSVSAKEADKPLSMSKEQLIQVMVAAVPRVRQMPKAPKGEAAGKKAIIC</sequence>
<name>A0A0T9RSX3_9GAMM</name>
<accession>A0A0T9RSX3</accession>